<protein>
    <submittedName>
        <fullName evidence="1">Class I SAM-dependent methyltransferase</fullName>
    </submittedName>
</protein>
<dbReference type="Gene3D" id="3.40.50.150">
    <property type="entry name" value="Vaccinia Virus protein VP39"/>
    <property type="match status" value="1"/>
</dbReference>
<evidence type="ECO:0000313" key="2">
    <source>
        <dbReference type="Proteomes" id="UP000315947"/>
    </source>
</evidence>
<evidence type="ECO:0000313" key="1">
    <source>
        <dbReference type="EMBL" id="QDO83962.1"/>
    </source>
</evidence>
<keyword evidence="1" id="KW-0808">Transferase</keyword>
<proteinExistence type="predicted"/>
<keyword evidence="1" id="KW-0489">Methyltransferase</keyword>
<gene>
    <name evidence="1" type="ORF">FM037_12860</name>
</gene>
<name>A0ABX5X0K7_9GAMM</name>
<dbReference type="InterPro" id="IPR029063">
    <property type="entry name" value="SAM-dependent_MTases_sf"/>
</dbReference>
<sequence>MEKKAYAELAENQDNHWWFKGRREIIEFFLRRYSVNREANAKVLEVGCGTGGNLAMLSQFGDVTAVEMDEFSRAYVKEKLNIEVHYGALPFEIDLQDKQFDLICLFDVLEHIEDDISSLERVSNLLKDKGYLIITVPAYQYLYGKHDKEMHHYRRYNSAHLSSMLSDCGFSIVSMSYFNSFLLPIAGLSRLLDKFTVNDSAIGAKQPATVINQFLYRILSFEKHVLKFTLLPFGLSLICIVQKK</sequence>
<dbReference type="Proteomes" id="UP000315947">
    <property type="component" value="Chromosome"/>
</dbReference>
<keyword evidence="2" id="KW-1185">Reference proteome</keyword>
<dbReference type="RefSeq" id="WP_144046328.1">
    <property type="nucleotide sequence ID" value="NZ_CP041614.1"/>
</dbReference>
<dbReference type="CDD" id="cd02440">
    <property type="entry name" value="AdoMet_MTases"/>
    <property type="match status" value="1"/>
</dbReference>
<dbReference type="EMBL" id="CP041614">
    <property type="protein sequence ID" value="QDO83962.1"/>
    <property type="molecule type" value="Genomic_DNA"/>
</dbReference>
<dbReference type="GO" id="GO:0032259">
    <property type="term" value="P:methylation"/>
    <property type="evidence" value="ECO:0007669"/>
    <property type="project" value="UniProtKB-KW"/>
</dbReference>
<accession>A0ABX5X0K7</accession>
<reference evidence="1 2" key="1">
    <citation type="submission" date="2019-07" db="EMBL/GenBank/DDBJ databases">
        <title>Shewanella sp. YLB-06 whole genomic sequence.</title>
        <authorList>
            <person name="Yu L."/>
        </authorList>
    </citation>
    <scope>NUCLEOTIDE SEQUENCE [LARGE SCALE GENOMIC DNA]</scope>
    <source>
        <strain evidence="1 2">YLB-06</strain>
    </source>
</reference>
<dbReference type="Pfam" id="PF13489">
    <property type="entry name" value="Methyltransf_23"/>
    <property type="match status" value="1"/>
</dbReference>
<dbReference type="PANTHER" id="PTHR43861:SF6">
    <property type="entry name" value="METHYLTRANSFERASE TYPE 11"/>
    <property type="match status" value="1"/>
</dbReference>
<dbReference type="SUPFAM" id="SSF53335">
    <property type="entry name" value="S-adenosyl-L-methionine-dependent methyltransferases"/>
    <property type="match status" value="1"/>
</dbReference>
<organism evidence="1 2">
    <name type="scientific">Shewanella psychropiezotolerans</name>
    <dbReference type="NCBI Taxonomy" id="2593655"/>
    <lineage>
        <taxon>Bacteria</taxon>
        <taxon>Pseudomonadati</taxon>
        <taxon>Pseudomonadota</taxon>
        <taxon>Gammaproteobacteria</taxon>
        <taxon>Alteromonadales</taxon>
        <taxon>Shewanellaceae</taxon>
        <taxon>Shewanella</taxon>
    </lineage>
</organism>
<dbReference type="GO" id="GO:0008168">
    <property type="term" value="F:methyltransferase activity"/>
    <property type="evidence" value="ECO:0007669"/>
    <property type="project" value="UniProtKB-KW"/>
</dbReference>
<dbReference type="PANTHER" id="PTHR43861">
    <property type="entry name" value="TRANS-ACONITATE 2-METHYLTRANSFERASE-RELATED"/>
    <property type="match status" value="1"/>
</dbReference>